<reference evidence="2" key="1">
    <citation type="journal article" date="2020" name="bioRxiv">
        <title>Genomic and phenotypic heterogeneity of clinical isolates of the human pathogens Aspergillus fumigatus, Aspergillus lentulus and Aspergillus fumigatiaffinis.</title>
        <authorList>
            <person name="dos Santos R.A.C."/>
            <person name="Steenwyk J.L."/>
            <person name="Rivero-Menendez O."/>
            <person name="Mead M.E."/>
            <person name="Silva L.P."/>
            <person name="Bastos R.W."/>
            <person name="Alastruey-Izquierdo A."/>
            <person name="Goldman G.H."/>
            <person name="Rokas A."/>
        </authorList>
    </citation>
    <scope>NUCLEOTIDE SEQUENCE</scope>
    <source>
        <strain evidence="2">CNM-CM6805</strain>
    </source>
</reference>
<proteinExistence type="predicted"/>
<dbReference type="AlphaFoldDB" id="A0A8H4M1X3"/>
<dbReference type="InterPro" id="IPR029063">
    <property type="entry name" value="SAM-dependent_MTases_sf"/>
</dbReference>
<evidence type="ECO:0000259" key="1">
    <source>
        <dbReference type="PROSITE" id="PS50181"/>
    </source>
</evidence>
<evidence type="ECO:0000313" key="3">
    <source>
        <dbReference type="Proteomes" id="UP000653565"/>
    </source>
</evidence>
<keyword evidence="3" id="KW-1185">Reference proteome</keyword>
<dbReference type="InterPro" id="IPR001810">
    <property type="entry name" value="F-box_dom"/>
</dbReference>
<dbReference type="InterPro" id="IPR036047">
    <property type="entry name" value="F-box-like_dom_sf"/>
</dbReference>
<dbReference type="Proteomes" id="UP000653565">
    <property type="component" value="Unassembled WGS sequence"/>
</dbReference>
<evidence type="ECO:0000313" key="2">
    <source>
        <dbReference type="EMBL" id="KAF4225957.1"/>
    </source>
</evidence>
<dbReference type="CDD" id="cd02440">
    <property type="entry name" value="AdoMet_MTases"/>
    <property type="match status" value="1"/>
</dbReference>
<accession>A0A8H4M1X3</accession>
<reference evidence="2" key="2">
    <citation type="submission" date="2020-04" db="EMBL/GenBank/DDBJ databases">
        <authorList>
            <person name="Santos R.A.C."/>
            <person name="Steenwyk J.L."/>
            <person name="Rivero-Menendez O."/>
            <person name="Mead M.E."/>
            <person name="Silva L.P."/>
            <person name="Bastos R.W."/>
            <person name="Alastruey-Izquierdo A."/>
            <person name="Goldman G.H."/>
            <person name="Rokas A."/>
        </authorList>
    </citation>
    <scope>NUCLEOTIDE SEQUENCE</scope>
    <source>
        <strain evidence="2">CNM-CM6805</strain>
    </source>
</reference>
<feature type="domain" description="F-box" evidence="1">
    <location>
        <begin position="584"/>
        <end position="628"/>
    </location>
</feature>
<dbReference type="EMBL" id="JAAAPX010000301">
    <property type="protein sequence ID" value="KAF4225957.1"/>
    <property type="molecule type" value="Genomic_DNA"/>
</dbReference>
<dbReference type="Pfam" id="PF13489">
    <property type="entry name" value="Methyltransf_23"/>
    <property type="match status" value="1"/>
</dbReference>
<comment type="caution">
    <text evidence="2">The sequence shown here is derived from an EMBL/GenBank/DDBJ whole genome shotgun (WGS) entry which is preliminary data.</text>
</comment>
<dbReference type="Gene3D" id="3.40.50.150">
    <property type="entry name" value="Vaccinia Virus protein VP39"/>
    <property type="match status" value="1"/>
</dbReference>
<name>A0A8H4M1X3_9EURO</name>
<organism evidence="2 3">
    <name type="scientific">Aspergillus fumigatiaffinis</name>
    <dbReference type="NCBI Taxonomy" id="340414"/>
    <lineage>
        <taxon>Eukaryota</taxon>
        <taxon>Fungi</taxon>
        <taxon>Dikarya</taxon>
        <taxon>Ascomycota</taxon>
        <taxon>Pezizomycotina</taxon>
        <taxon>Eurotiomycetes</taxon>
        <taxon>Eurotiomycetidae</taxon>
        <taxon>Eurotiales</taxon>
        <taxon>Aspergillaceae</taxon>
        <taxon>Aspergillus</taxon>
        <taxon>Aspergillus subgen. Fumigati</taxon>
    </lineage>
</organism>
<dbReference type="PROSITE" id="PS50181">
    <property type="entry name" value="FBOX"/>
    <property type="match status" value="1"/>
</dbReference>
<dbReference type="SUPFAM" id="SSF81383">
    <property type="entry name" value="F-box domain"/>
    <property type="match status" value="1"/>
</dbReference>
<protein>
    <recommendedName>
        <fullName evidence="1">F-box domain-containing protein</fullName>
    </recommendedName>
</protein>
<sequence length="766" mass="86653">METPFSDNPSILPWENHAASWDEQMGDNGNDYFSALELPVLKRLISPQPGNRVLDLATGNGLVARWLAQEGAFVFATDGSRAMIERARARTLTWCQQGRLSENRVSFHVLDVTDKSSWEQFISSTCQTVDGFDIVTMNMGLMDIHDLEPLAVSIKQLLRLGGCFVATLLHPLFFTSGADRQIVVREDAVTGKRHIDQSLILKRYLKVPPARQLLFSEDLGSESPGEEVDNEVQPGDCSEETGCCMVYRKADISRLGWVPESLLSDIFCEDDPDNGISETDPNYAYQSASDCEPLEYGSDAGEDHFEAGNQNEGTIPQDSFDESGWTFSVSGLSHQEYDTEFLSLSTPLGARLMTRSGNMFSLNTDAAIKAQHFEHIAGPNCRSTAGYLGMRISVEETRNCHTVQCILPKAAGWKPSPDDLDIEGKSGHYLTGVADHMPSGGSGLEFAPVRHGADYIQAKTDFFDESQEELKNIGLPFHPTCFEVFIQASRRFLGRVDIDALVKIRDKACLERKDFPVRHHEHVVHGLGQVWTHNIGHEYLVANPIFVPGLRSILEASVSKDKNFSVQNSPFDVRRRRKVLTSIQDPFEAFPADIIRTIVSHLSSSDIAGLRLSSRAFTHLPISVWHRLIEKEVPWLYEAWSSDPAPYHWATAIAHDLINEKHELEKFNHRVQEQSIIIKQDMPEIHDHWLKDQSKWEWPEHPERQELLDLSPMKLPYEMTNWYQLYCDIAANQMRLKGLRNRARIWDAVMQIINAIKECRSHELCR</sequence>
<gene>
    <name evidence="2" type="ORF">CNMCM6805_005585</name>
</gene>
<dbReference type="SUPFAM" id="SSF53335">
    <property type="entry name" value="S-adenosyl-L-methionine-dependent methyltransferases"/>
    <property type="match status" value="1"/>
</dbReference>